<reference evidence="1 2" key="1">
    <citation type="submission" date="2024-04" db="EMBL/GenBank/DDBJ databases">
        <title>genome sequences of Mucor flavus KT1a and Helicostylum pulchrum KT1b strains isolated from the surface of a dry-aged beef.</title>
        <authorList>
            <person name="Toyotome T."/>
            <person name="Hosono M."/>
            <person name="Torimaru M."/>
            <person name="Fukuda K."/>
            <person name="Mikami N."/>
        </authorList>
    </citation>
    <scope>NUCLEOTIDE SEQUENCE [LARGE SCALE GENOMIC DNA]</scope>
    <source>
        <strain evidence="1 2">KT1a</strain>
    </source>
</reference>
<sequence>MEAENSYFEYKLDKPTKDSKDFFSSHPMKNRWFENIFLSEFSSKKWVINLNDVPEEPSKSKLKADASKPSKKKRRININYGAQLIFGDNNTVINPTSINYNTGKEDIVSTGDTEEKEESTEVRPTFWKDRIRKTSNHSGCGKNVSPRPNLDNNIYREHLKHHEVMMVKVSEIRLSYLSVIFKIEDELSYKKAIKNTPSCDDESVVFDFLESFFRATFAFRTTNVDIKDDETTFNSLLLYPFIEAVATFVAKTVTRSKAGFRRGKVPLMSMAKQLKFFEFYDEESRTYLADDRSKYLFGHHKDLLGFLSMLKQITDSFHKASIDTFSKIKVFFVHAAGASIRLWSLRYEPQGPVFNFWLETTLEIKLDINDKSKCLPGYLNFFWVMKLIEELTEEHKNLLCNNLLNQATSSSHSLSSVINPSILKSTEEKDKAGLHKLGPFYDELSST</sequence>
<keyword evidence="2" id="KW-1185">Reference proteome</keyword>
<proteinExistence type="predicted"/>
<name>A0ABP9YS45_9FUNG</name>
<comment type="caution">
    <text evidence="1">The sequence shown here is derived from an EMBL/GenBank/DDBJ whole genome shotgun (WGS) entry which is preliminary data.</text>
</comment>
<evidence type="ECO:0000313" key="1">
    <source>
        <dbReference type="EMBL" id="GAA5809665.1"/>
    </source>
</evidence>
<protein>
    <submittedName>
        <fullName evidence="1">Uncharacterized protein</fullName>
    </submittedName>
</protein>
<organism evidence="1 2">
    <name type="scientific">Mucor flavus</name>
    <dbReference type="NCBI Taxonomy" id="439312"/>
    <lineage>
        <taxon>Eukaryota</taxon>
        <taxon>Fungi</taxon>
        <taxon>Fungi incertae sedis</taxon>
        <taxon>Mucoromycota</taxon>
        <taxon>Mucoromycotina</taxon>
        <taxon>Mucoromycetes</taxon>
        <taxon>Mucorales</taxon>
        <taxon>Mucorineae</taxon>
        <taxon>Mucoraceae</taxon>
        <taxon>Mucor</taxon>
    </lineage>
</organism>
<evidence type="ECO:0000313" key="2">
    <source>
        <dbReference type="Proteomes" id="UP001473302"/>
    </source>
</evidence>
<gene>
    <name evidence="1" type="ORF">MFLAVUS_003077</name>
</gene>
<dbReference type="Proteomes" id="UP001473302">
    <property type="component" value="Unassembled WGS sequence"/>
</dbReference>
<accession>A0ABP9YS45</accession>
<dbReference type="EMBL" id="BAABUK010000005">
    <property type="protein sequence ID" value="GAA5809665.1"/>
    <property type="molecule type" value="Genomic_DNA"/>
</dbReference>